<evidence type="ECO:0000256" key="1">
    <source>
        <dbReference type="SAM" id="Phobius"/>
    </source>
</evidence>
<evidence type="ECO:0000259" key="3">
    <source>
        <dbReference type="Pfam" id="PF25597"/>
    </source>
</evidence>
<gene>
    <name evidence="4" type="ORF">Tci_038326</name>
</gene>
<feature type="transmembrane region" description="Helical" evidence="1">
    <location>
        <begin position="41"/>
        <end position="60"/>
    </location>
</feature>
<dbReference type="InterPro" id="IPR057670">
    <property type="entry name" value="SH3_retrovirus"/>
</dbReference>
<protein>
    <submittedName>
        <fullName evidence="4">Zinc finger, CCHC-type</fullName>
    </submittedName>
</protein>
<organism evidence="4">
    <name type="scientific">Tanacetum cinerariifolium</name>
    <name type="common">Dalmatian daisy</name>
    <name type="synonym">Chrysanthemum cinerariifolium</name>
    <dbReference type="NCBI Taxonomy" id="118510"/>
    <lineage>
        <taxon>Eukaryota</taxon>
        <taxon>Viridiplantae</taxon>
        <taxon>Streptophyta</taxon>
        <taxon>Embryophyta</taxon>
        <taxon>Tracheophyta</taxon>
        <taxon>Spermatophyta</taxon>
        <taxon>Magnoliopsida</taxon>
        <taxon>eudicotyledons</taxon>
        <taxon>Gunneridae</taxon>
        <taxon>Pentapetalae</taxon>
        <taxon>asterids</taxon>
        <taxon>campanulids</taxon>
        <taxon>Asterales</taxon>
        <taxon>Asteraceae</taxon>
        <taxon>Asteroideae</taxon>
        <taxon>Anthemideae</taxon>
        <taxon>Anthemidinae</taxon>
        <taxon>Tanacetum</taxon>
    </lineage>
</organism>
<keyword evidence="1" id="KW-0812">Transmembrane</keyword>
<dbReference type="AlphaFoldDB" id="A0A6L2LXG6"/>
<keyword evidence="1" id="KW-0472">Membrane</keyword>
<dbReference type="EMBL" id="BKCJ010005366">
    <property type="protein sequence ID" value="GEU66348.1"/>
    <property type="molecule type" value="Genomic_DNA"/>
</dbReference>
<dbReference type="Pfam" id="PF14223">
    <property type="entry name" value="Retrotran_gag_2"/>
    <property type="match status" value="1"/>
</dbReference>
<accession>A0A6L2LXG6</accession>
<dbReference type="InterPro" id="IPR054722">
    <property type="entry name" value="PolX-like_BBD"/>
</dbReference>
<evidence type="ECO:0000313" key="4">
    <source>
        <dbReference type="EMBL" id="GEU66348.1"/>
    </source>
</evidence>
<dbReference type="Pfam" id="PF25597">
    <property type="entry name" value="SH3_retrovirus"/>
    <property type="match status" value="1"/>
</dbReference>
<feature type="domain" description="Retrovirus-related Pol polyprotein from transposon TNT 1-94-like beta-barrel" evidence="2">
    <location>
        <begin position="194"/>
        <end position="269"/>
    </location>
</feature>
<dbReference type="PANTHER" id="PTHR47592:SF29">
    <property type="entry name" value="ZINC FINGER, CCHC-TYPE"/>
    <property type="match status" value="1"/>
</dbReference>
<dbReference type="PANTHER" id="PTHR47592">
    <property type="entry name" value="PBF68 PROTEIN"/>
    <property type="match status" value="1"/>
</dbReference>
<proteinExistence type="predicted"/>
<evidence type="ECO:0000259" key="2">
    <source>
        <dbReference type="Pfam" id="PF22936"/>
    </source>
</evidence>
<name>A0A6L2LXG6_TANCI</name>
<dbReference type="Pfam" id="PF22936">
    <property type="entry name" value="Pol_BBD"/>
    <property type="match status" value="1"/>
</dbReference>
<sequence>MYKVFGCDHGWKYGEGYDNELWEIENFKGHDFRRWQKKMHLLLIILKVVYVLTTLMPVLIKDDETVEAIMICAKWENEDYMCIGHILNGMSDSLFDVYTNVKSAKELWDSLESKYMAKDSSSNKFLEFLRAQDSDNGKGKEVDGPSVNITKEGKTRPVTQKGIAKVVIRRTQMLVIQERGRRTIPKTKVDAIAWWINSGATINACKDRCSFNTFKPMEDEYVLYRGDDHFAHVHGKGNVVLEFSSGKSITLFTVLVVELLLGYLIRKGKVWVKKGIDCIFAGYAEHSKAYMFYVIEPNKSISINSIIESRNAIFDENNLSLISKPRDIMPNREESQRDDHFDDVPNEILEPRKGKRVQKAKSYGFDFQLYLVEGSRDQVGSQHSYCYSIEEDPRTYNKAMQSRIAAF</sequence>
<reference evidence="4" key="1">
    <citation type="journal article" date="2019" name="Sci. Rep.">
        <title>Draft genome of Tanacetum cinerariifolium, the natural source of mosquito coil.</title>
        <authorList>
            <person name="Yamashiro T."/>
            <person name="Shiraishi A."/>
            <person name="Satake H."/>
            <person name="Nakayama K."/>
        </authorList>
    </citation>
    <scope>NUCLEOTIDE SEQUENCE</scope>
</reference>
<feature type="domain" description="Retroviral polymerase SH3-like" evidence="3">
    <location>
        <begin position="272"/>
        <end position="318"/>
    </location>
</feature>
<keyword evidence="1" id="KW-1133">Transmembrane helix</keyword>
<comment type="caution">
    <text evidence="4">The sequence shown here is derived from an EMBL/GenBank/DDBJ whole genome shotgun (WGS) entry which is preliminary data.</text>
</comment>